<dbReference type="SMART" id="SM00116">
    <property type="entry name" value="CBS"/>
    <property type="match status" value="2"/>
</dbReference>
<feature type="domain" description="CBS" evidence="3">
    <location>
        <begin position="113"/>
        <end position="167"/>
    </location>
</feature>
<dbReference type="PANTHER" id="PTHR43080:SF29">
    <property type="entry name" value="OS02G0818000 PROTEIN"/>
    <property type="match status" value="1"/>
</dbReference>
<protein>
    <recommendedName>
        <fullName evidence="3">CBS domain-containing protein</fullName>
    </recommendedName>
</protein>
<evidence type="ECO:0000259" key="3">
    <source>
        <dbReference type="PROSITE" id="PS51371"/>
    </source>
</evidence>
<accession>A0A7S1SPV2</accession>
<dbReference type="InterPro" id="IPR000644">
    <property type="entry name" value="CBS_dom"/>
</dbReference>
<dbReference type="Gene3D" id="3.10.580.10">
    <property type="entry name" value="CBS-domain"/>
    <property type="match status" value="1"/>
</dbReference>
<sequence>MLAVNRSVTGLIPPAFFQFTPKRSPRVQLPLQNLHTTRSSDIAARAASDSTAHQGRAATDADDLKSLTGSLYDELRLTSQELETLDQESLDESGTVPEELWKVSKTCSVTNVMNAELVSCGPDDIIKDVVDLFATRSGLPVVTADNRVIGILSRKDVMQIKKHHGSLKQKVGDHMSSPVVTVPSTATAEDCAVVMLKSSVHRVPVVDAEDRLVGVASRSDLFSQLAGAENESEHVKRFAGDEDLMGSRYWKELHTMKTVDLDEEDLY</sequence>
<dbReference type="EMBL" id="HBGG01013433">
    <property type="protein sequence ID" value="CAD9204682.1"/>
    <property type="molecule type" value="Transcribed_RNA"/>
</dbReference>
<dbReference type="SUPFAM" id="SSF54631">
    <property type="entry name" value="CBS-domain pair"/>
    <property type="match status" value="1"/>
</dbReference>
<feature type="domain" description="CBS" evidence="3">
    <location>
        <begin position="175"/>
        <end position="232"/>
    </location>
</feature>
<dbReference type="PROSITE" id="PS51371">
    <property type="entry name" value="CBS"/>
    <property type="match status" value="2"/>
</dbReference>
<keyword evidence="1 2" id="KW-0129">CBS domain</keyword>
<dbReference type="Pfam" id="PF00571">
    <property type="entry name" value="CBS"/>
    <property type="match status" value="2"/>
</dbReference>
<evidence type="ECO:0000256" key="1">
    <source>
        <dbReference type="ARBA" id="ARBA00023122"/>
    </source>
</evidence>
<name>A0A7S1SPV2_9CHLO</name>
<dbReference type="InterPro" id="IPR046342">
    <property type="entry name" value="CBS_dom_sf"/>
</dbReference>
<evidence type="ECO:0000256" key="2">
    <source>
        <dbReference type="PROSITE-ProRule" id="PRU00703"/>
    </source>
</evidence>
<dbReference type="PANTHER" id="PTHR43080">
    <property type="entry name" value="CBS DOMAIN-CONTAINING PROTEIN CBSX3, MITOCHONDRIAL"/>
    <property type="match status" value="1"/>
</dbReference>
<dbReference type="InterPro" id="IPR051257">
    <property type="entry name" value="Diverse_CBS-Domain"/>
</dbReference>
<gene>
    <name evidence="4" type="ORF">TCHU04912_LOCUS6917</name>
</gene>
<evidence type="ECO:0000313" key="4">
    <source>
        <dbReference type="EMBL" id="CAD9204682.1"/>
    </source>
</evidence>
<dbReference type="AlphaFoldDB" id="A0A7S1SPV2"/>
<proteinExistence type="predicted"/>
<organism evidence="4">
    <name type="scientific">Tetraselmis chuii</name>
    <dbReference type="NCBI Taxonomy" id="63592"/>
    <lineage>
        <taxon>Eukaryota</taxon>
        <taxon>Viridiplantae</taxon>
        <taxon>Chlorophyta</taxon>
        <taxon>core chlorophytes</taxon>
        <taxon>Chlorodendrophyceae</taxon>
        <taxon>Chlorodendrales</taxon>
        <taxon>Chlorodendraceae</taxon>
        <taxon>Tetraselmis</taxon>
    </lineage>
</organism>
<reference evidence="4" key="1">
    <citation type="submission" date="2021-01" db="EMBL/GenBank/DDBJ databases">
        <authorList>
            <person name="Corre E."/>
            <person name="Pelletier E."/>
            <person name="Niang G."/>
            <person name="Scheremetjew M."/>
            <person name="Finn R."/>
            <person name="Kale V."/>
            <person name="Holt S."/>
            <person name="Cochrane G."/>
            <person name="Meng A."/>
            <person name="Brown T."/>
            <person name="Cohen L."/>
        </authorList>
    </citation>
    <scope>NUCLEOTIDE SEQUENCE</scope>
    <source>
        <strain evidence="4">PLY429</strain>
    </source>
</reference>